<evidence type="ECO:0000256" key="11">
    <source>
        <dbReference type="ARBA" id="ARBA00023125"/>
    </source>
</evidence>
<dbReference type="InterPro" id="IPR001098">
    <property type="entry name" value="DNA-dir_DNA_pol_A_palm_dom"/>
</dbReference>
<keyword evidence="5" id="KW-0235">DNA replication</keyword>
<dbReference type="NCBIfam" id="NF004397">
    <property type="entry name" value="PRK05755.1"/>
    <property type="match status" value="1"/>
</dbReference>
<dbReference type="GO" id="GO:0003887">
    <property type="term" value="F:DNA-directed DNA polymerase activity"/>
    <property type="evidence" value="ECO:0007669"/>
    <property type="project" value="UniProtKB-KW"/>
</dbReference>
<dbReference type="GO" id="GO:0006261">
    <property type="term" value="P:DNA-templated DNA replication"/>
    <property type="evidence" value="ECO:0007669"/>
    <property type="project" value="InterPro"/>
</dbReference>
<dbReference type="PANTHER" id="PTHR10133:SF27">
    <property type="entry name" value="DNA POLYMERASE NU"/>
    <property type="match status" value="1"/>
</dbReference>
<evidence type="ECO:0000256" key="12">
    <source>
        <dbReference type="ARBA" id="ARBA00023204"/>
    </source>
</evidence>
<dbReference type="SMART" id="SM00474">
    <property type="entry name" value="35EXOc"/>
    <property type="match status" value="1"/>
</dbReference>
<feature type="domain" description="3'-5' exonuclease" evidence="14">
    <location>
        <begin position="276"/>
        <end position="463"/>
    </location>
</feature>
<dbReference type="SUPFAM" id="SSF47807">
    <property type="entry name" value="5' to 3' exonuclease, C-terminal subdomain"/>
    <property type="match status" value="1"/>
</dbReference>
<evidence type="ECO:0000256" key="1">
    <source>
        <dbReference type="ARBA" id="ARBA00007705"/>
    </source>
</evidence>
<dbReference type="InterPro" id="IPR029060">
    <property type="entry name" value="PIN-like_dom_sf"/>
</dbReference>
<evidence type="ECO:0000259" key="16">
    <source>
        <dbReference type="SMART" id="SM00482"/>
    </source>
</evidence>
<dbReference type="Proteomes" id="UP001174909">
    <property type="component" value="Unassembled WGS sequence"/>
</dbReference>
<dbReference type="EC" id="2.7.7.7" evidence="2"/>
<dbReference type="CDD" id="cd06139">
    <property type="entry name" value="DNA_polA_I_Ecoli_like_exo"/>
    <property type="match status" value="1"/>
</dbReference>
<evidence type="ECO:0000259" key="15">
    <source>
        <dbReference type="SMART" id="SM00475"/>
    </source>
</evidence>
<dbReference type="EMBL" id="CASHTH010001969">
    <property type="protein sequence ID" value="CAI8022651.1"/>
    <property type="molecule type" value="Genomic_DNA"/>
</dbReference>
<comment type="similarity">
    <text evidence="1">Belongs to the DNA polymerase type-A family.</text>
</comment>
<evidence type="ECO:0000256" key="4">
    <source>
        <dbReference type="ARBA" id="ARBA00022695"/>
    </source>
</evidence>
<evidence type="ECO:0000256" key="2">
    <source>
        <dbReference type="ARBA" id="ARBA00012417"/>
    </source>
</evidence>
<feature type="domain" description="5'-3' exonuclease" evidence="15">
    <location>
        <begin position="1"/>
        <end position="240"/>
    </location>
</feature>
<dbReference type="PRINTS" id="PR00868">
    <property type="entry name" value="DNAPOLI"/>
</dbReference>
<keyword evidence="7" id="KW-0227">DNA damage</keyword>
<dbReference type="SMART" id="SM00475">
    <property type="entry name" value="53EXOc"/>
    <property type="match status" value="1"/>
</dbReference>
<evidence type="ECO:0000256" key="6">
    <source>
        <dbReference type="ARBA" id="ARBA00022722"/>
    </source>
</evidence>
<dbReference type="InterPro" id="IPR020045">
    <property type="entry name" value="DNA_polI_H3TH"/>
</dbReference>
<dbReference type="FunFam" id="1.10.150.20:FF:000002">
    <property type="entry name" value="DNA polymerase I"/>
    <property type="match status" value="1"/>
</dbReference>
<dbReference type="InterPro" id="IPR036279">
    <property type="entry name" value="5-3_exonuclease_C_sf"/>
</dbReference>
<dbReference type="Gene3D" id="1.10.150.20">
    <property type="entry name" value="5' to 3' exonuclease, C-terminal subdomain"/>
    <property type="match status" value="2"/>
</dbReference>
<dbReference type="Pfam" id="PF02739">
    <property type="entry name" value="5_3_exonuc_N"/>
    <property type="match status" value="1"/>
</dbReference>
<dbReference type="NCBIfam" id="TIGR00593">
    <property type="entry name" value="pola"/>
    <property type="match status" value="1"/>
</dbReference>
<dbReference type="InterPro" id="IPR036397">
    <property type="entry name" value="RNaseH_sf"/>
</dbReference>
<dbReference type="GO" id="GO:0006302">
    <property type="term" value="P:double-strand break repair"/>
    <property type="evidence" value="ECO:0007669"/>
    <property type="project" value="TreeGrafter"/>
</dbReference>
<evidence type="ECO:0000256" key="7">
    <source>
        <dbReference type="ARBA" id="ARBA00022763"/>
    </source>
</evidence>
<dbReference type="SUPFAM" id="SSF56672">
    <property type="entry name" value="DNA/RNA polymerases"/>
    <property type="match status" value="1"/>
</dbReference>
<keyword evidence="12" id="KW-0234">DNA repair</keyword>
<dbReference type="InterPro" id="IPR012337">
    <property type="entry name" value="RNaseH-like_sf"/>
</dbReference>
<dbReference type="GO" id="GO:0008409">
    <property type="term" value="F:5'-3' exonuclease activity"/>
    <property type="evidence" value="ECO:0007669"/>
    <property type="project" value="InterPro"/>
</dbReference>
<dbReference type="SUPFAM" id="SSF53098">
    <property type="entry name" value="Ribonuclease H-like"/>
    <property type="match status" value="1"/>
</dbReference>
<dbReference type="InterPro" id="IPR002298">
    <property type="entry name" value="DNA_polymerase_A"/>
</dbReference>
<dbReference type="InterPro" id="IPR002421">
    <property type="entry name" value="5-3_exonuclease"/>
</dbReference>
<evidence type="ECO:0000313" key="17">
    <source>
        <dbReference type="EMBL" id="CAI8022651.1"/>
    </source>
</evidence>
<organism evidence="17 18">
    <name type="scientific">Geodia barretti</name>
    <name type="common">Barrett's horny sponge</name>
    <dbReference type="NCBI Taxonomy" id="519541"/>
    <lineage>
        <taxon>Eukaryota</taxon>
        <taxon>Metazoa</taxon>
        <taxon>Porifera</taxon>
        <taxon>Demospongiae</taxon>
        <taxon>Heteroscleromorpha</taxon>
        <taxon>Tetractinellida</taxon>
        <taxon>Astrophorina</taxon>
        <taxon>Geodiidae</taxon>
        <taxon>Geodia</taxon>
    </lineage>
</organism>
<keyword evidence="10" id="KW-0239">DNA-directed DNA polymerase</keyword>
<keyword evidence="9" id="KW-0269">Exonuclease</keyword>
<dbReference type="CDD" id="cd08637">
    <property type="entry name" value="DNA_pol_A_pol_I_C"/>
    <property type="match status" value="1"/>
</dbReference>
<dbReference type="CDD" id="cd09859">
    <property type="entry name" value="PIN_53EXO"/>
    <property type="match status" value="1"/>
</dbReference>
<dbReference type="AlphaFoldDB" id="A0AA35S5P7"/>
<evidence type="ECO:0000256" key="9">
    <source>
        <dbReference type="ARBA" id="ARBA00022839"/>
    </source>
</evidence>
<evidence type="ECO:0000256" key="5">
    <source>
        <dbReference type="ARBA" id="ARBA00022705"/>
    </source>
</evidence>
<evidence type="ECO:0000259" key="14">
    <source>
        <dbReference type="SMART" id="SM00474"/>
    </source>
</evidence>
<keyword evidence="18" id="KW-1185">Reference proteome</keyword>
<keyword evidence="6" id="KW-0540">Nuclease</keyword>
<dbReference type="InterPro" id="IPR018320">
    <property type="entry name" value="DNA_polymerase_1"/>
</dbReference>
<gene>
    <name evidence="17" type="ORF">GBAR_LOCUS13294</name>
</gene>
<reference evidence="17" key="1">
    <citation type="submission" date="2023-03" db="EMBL/GenBank/DDBJ databases">
        <authorList>
            <person name="Steffen K."/>
            <person name="Cardenas P."/>
        </authorList>
    </citation>
    <scope>NUCLEOTIDE SEQUENCE</scope>
</reference>
<keyword evidence="4" id="KW-0548">Nucleotidyltransferase</keyword>
<evidence type="ECO:0000256" key="10">
    <source>
        <dbReference type="ARBA" id="ARBA00022932"/>
    </source>
</evidence>
<dbReference type="Gene3D" id="3.40.50.1010">
    <property type="entry name" value="5'-nuclease"/>
    <property type="match status" value="1"/>
</dbReference>
<dbReference type="FunFam" id="1.20.1060.10:FF:000001">
    <property type="entry name" value="DNA polymerase I"/>
    <property type="match status" value="1"/>
</dbReference>
<dbReference type="Pfam" id="PF00476">
    <property type="entry name" value="DNA_pol_A"/>
    <property type="match status" value="1"/>
</dbReference>
<keyword evidence="8" id="KW-0378">Hydrolase</keyword>
<accession>A0AA35S5P7</accession>
<feature type="domain" description="DNA-directed DNA polymerase family A palm" evidence="16">
    <location>
        <begin position="632"/>
        <end position="839"/>
    </location>
</feature>
<keyword evidence="11" id="KW-0238">DNA-binding</keyword>
<dbReference type="Gene3D" id="3.30.70.370">
    <property type="match status" value="1"/>
</dbReference>
<evidence type="ECO:0000313" key="18">
    <source>
        <dbReference type="Proteomes" id="UP001174909"/>
    </source>
</evidence>
<sequence length="875" mass="98329">MQQQLTNSQGQPTAAILSFTRMLLKLLEEGNEYIAICFDLGGKSKRDELYAAYKADRPPTPDSLISQFPYVRKIVEALGIPTVAMDDYEADDVAGTLAKQAETVGFDVLIMTNDKDMLQLISPKIKVHRVNPRGGYEIYDAAACKRRYGIEPYQIPDYLALAGDSVDQIPGVSGIGEKTSPKLLSEFGTVETLLQHLDEVPERFRTKLEAGESHALLSKKLATLETALELPITPEGCKVGDKNNETLLALFRELEFHSLLDQITTDREMPKPDTNYQMITDEAELKQLIEELKKNEEFSVDLETTSTNPIDAHIVGIAITTAPHEGYYIPILNSLLDTPSLLSQDQVLEVLRPVLEDVSYQKVGQNIKYDLKVFKRHGADLKGISFDTMVASGLLHPASSSHGLNDLAFTHLNHKMIPIKDLIGTGSKRTTMDLVPLPQITEYACEDVDITLQLKNKFVSELATEGLTDIFRDIEIPLISVLADMELAGIQVDGNYLRQLSGEFQERLDQKMDQIYAEAGQEFNINSPKQLGQILFEELDLPKNLTRKTKTGYSTDIRVLQRLAPHHPLPELILEYRSFAKLKSTYTDALVGLINPDTRRIHTSFHQAGVRTGRLSSSDPNLQNIPVRTAEGREIRRAFVASDDDHTLIVADYSQIELRILAHLSGDDRLREAFEQDLDIHAQSASLIFGLPPEEIDDDMRRQAKTMNYGIVYGVGAFRLSNELQIDFGEAQQLIDNYFQTYAGVRDYFDRIVAKAQEQEYITTLLGRRCYVPEIQAADRNTQEFGKRVAINAPMQGTAAELIKLAMLEIHDYLTKNGKRTKLLLQVHDELVFETPKSEQEEVLIEIKRMMENACQIDVPIKVDIHAGANWLEAK</sequence>
<dbReference type="PANTHER" id="PTHR10133">
    <property type="entry name" value="DNA POLYMERASE I"/>
    <property type="match status" value="1"/>
</dbReference>
<dbReference type="PROSITE" id="PS00447">
    <property type="entry name" value="DNA_POLYMERASE_A"/>
    <property type="match status" value="1"/>
</dbReference>
<dbReference type="FunFam" id="1.10.150.20:FF:000003">
    <property type="entry name" value="DNA polymerase I"/>
    <property type="match status" value="1"/>
</dbReference>
<dbReference type="SMART" id="SM00482">
    <property type="entry name" value="POLAc"/>
    <property type="match status" value="1"/>
</dbReference>
<name>A0AA35S5P7_GEOBA</name>
<comment type="catalytic activity">
    <reaction evidence="13">
        <text>DNA(n) + a 2'-deoxyribonucleoside 5'-triphosphate = DNA(n+1) + diphosphate</text>
        <dbReference type="Rhea" id="RHEA:22508"/>
        <dbReference type="Rhea" id="RHEA-COMP:17339"/>
        <dbReference type="Rhea" id="RHEA-COMP:17340"/>
        <dbReference type="ChEBI" id="CHEBI:33019"/>
        <dbReference type="ChEBI" id="CHEBI:61560"/>
        <dbReference type="ChEBI" id="CHEBI:173112"/>
        <dbReference type="EC" id="2.7.7.7"/>
    </reaction>
</comment>
<dbReference type="InterPro" id="IPR002562">
    <property type="entry name" value="3'-5'_exonuclease_dom"/>
</dbReference>
<dbReference type="Pfam" id="PF01612">
    <property type="entry name" value="DNA_pol_A_exo1"/>
    <property type="match status" value="1"/>
</dbReference>
<evidence type="ECO:0000256" key="8">
    <source>
        <dbReference type="ARBA" id="ARBA00022801"/>
    </source>
</evidence>
<dbReference type="Gene3D" id="1.20.1060.10">
    <property type="entry name" value="Taq DNA Polymerase, Chain T, domain 4"/>
    <property type="match status" value="1"/>
</dbReference>
<dbReference type="InterPro" id="IPR008918">
    <property type="entry name" value="HhH2"/>
</dbReference>
<dbReference type="InterPro" id="IPR020046">
    <property type="entry name" value="5-3_exonucl_a-hlix_arch_N"/>
</dbReference>
<protein>
    <recommendedName>
        <fullName evidence="2">DNA-directed DNA polymerase</fullName>
        <ecNumber evidence="2">2.7.7.7</ecNumber>
    </recommendedName>
</protein>
<comment type="caution">
    <text evidence="17">The sequence shown here is derived from an EMBL/GenBank/DDBJ whole genome shotgun (WGS) entry which is preliminary data.</text>
</comment>
<dbReference type="SMART" id="SM00279">
    <property type="entry name" value="HhH2"/>
    <property type="match status" value="1"/>
</dbReference>
<dbReference type="Gene3D" id="3.30.420.10">
    <property type="entry name" value="Ribonuclease H-like superfamily/Ribonuclease H"/>
    <property type="match status" value="1"/>
</dbReference>
<dbReference type="FunFam" id="3.30.420.10:FF:000026">
    <property type="entry name" value="DNA polymerase I"/>
    <property type="match status" value="1"/>
</dbReference>
<dbReference type="SUPFAM" id="SSF88723">
    <property type="entry name" value="PIN domain-like"/>
    <property type="match status" value="1"/>
</dbReference>
<dbReference type="GO" id="GO:0003677">
    <property type="term" value="F:DNA binding"/>
    <property type="evidence" value="ECO:0007669"/>
    <property type="project" value="UniProtKB-KW"/>
</dbReference>
<dbReference type="GO" id="GO:0008408">
    <property type="term" value="F:3'-5' exonuclease activity"/>
    <property type="evidence" value="ECO:0007669"/>
    <property type="project" value="InterPro"/>
</dbReference>
<proteinExistence type="inferred from homology"/>
<evidence type="ECO:0000256" key="3">
    <source>
        <dbReference type="ARBA" id="ARBA00022679"/>
    </source>
</evidence>
<dbReference type="InterPro" id="IPR043502">
    <property type="entry name" value="DNA/RNA_pol_sf"/>
</dbReference>
<dbReference type="InterPro" id="IPR019760">
    <property type="entry name" value="DNA-dir_DNA_pol_A_CS"/>
</dbReference>
<keyword evidence="3" id="KW-0808">Transferase</keyword>
<dbReference type="CDD" id="cd09898">
    <property type="entry name" value="H3TH_53EXO"/>
    <property type="match status" value="1"/>
</dbReference>
<evidence type="ECO:0000256" key="13">
    <source>
        <dbReference type="ARBA" id="ARBA00049244"/>
    </source>
</evidence>
<dbReference type="Pfam" id="PF01367">
    <property type="entry name" value="5_3_exonuc"/>
    <property type="match status" value="1"/>
</dbReference>